<dbReference type="OrthoDB" id="9776898at2"/>
<dbReference type="Pfam" id="PF04339">
    <property type="entry name" value="FemAB_like"/>
    <property type="match status" value="1"/>
</dbReference>
<dbReference type="InterPro" id="IPR007434">
    <property type="entry name" value="FemAB-like"/>
</dbReference>
<protein>
    <submittedName>
        <fullName evidence="1">Acetyltransferase</fullName>
    </submittedName>
</protein>
<sequence>MWNVEFYTDFSWQHKAVWQTPDTPFMQLAFWHAMTDSGAIGAEAGWLPLYAAASRAGQLVAVMPVFIKDHHQGEYVFDHAWAEAYLRYGAEYYPRLVTSVPYTPVTGQRVWLASGEVLDVALWQVLSQAIAHLAEQVSASSWHGLFVPATMRQVTKEADSDVITRLGCQFMWHNLDGDGQPFADFAGFLATLTAKRRKTIRVERDKVAKQNLVCRRKLGADITAADWQAFYQCYAMTYLVRGRQPYLTLDFFQQIAESQAAHLMLAQALDASGDIAASSLFWYDAHTLYGRYWGSLADYDSLHFELCYYQGIEFAIAQGLTRFDPGTQGEHKLIRGFAPTLTHSLHHVYDARFATPIRQFCAQEAQAVQAYYADALTALPFNADYLAKRGLG</sequence>
<dbReference type="EMBL" id="LZMZ01000009">
    <property type="protein sequence ID" value="OBX79940.1"/>
    <property type="molecule type" value="Genomic_DNA"/>
</dbReference>
<dbReference type="RefSeq" id="WP_067235438.1">
    <property type="nucleotide sequence ID" value="NZ_LZMZ01000009.1"/>
</dbReference>
<keyword evidence="1" id="KW-0808">Transferase</keyword>
<evidence type="ECO:0000313" key="1">
    <source>
        <dbReference type="EMBL" id="OBX79940.1"/>
    </source>
</evidence>
<dbReference type="GO" id="GO:0016740">
    <property type="term" value="F:transferase activity"/>
    <property type="evidence" value="ECO:0007669"/>
    <property type="project" value="UniProtKB-KW"/>
</dbReference>
<dbReference type="STRING" id="34059.A9308_04835"/>
<proteinExistence type="predicted"/>
<accession>A0A1B8QE80</accession>
<evidence type="ECO:0000313" key="2">
    <source>
        <dbReference type="Proteomes" id="UP000092508"/>
    </source>
</evidence>
<name>A0A1B8QE80_9GAMM</name>
<dbReference type="AlphaFoldDB" id="A0A1B8QE80"/>
<comment type="caution">
    <text evidence="1">The sequence shown here is derived from an EMBL/GenBank/DDBJ whole genome shotgun (WGS) entry which is preliminary data.</text>
</comment>
<dbReference type="Gene3D" id="3.40.630.30">
    <property type="match status" value="1"/>
</dbReference>
<dbReference type="PANTHER" id="PTHR47017">
    <property type="entry name" value="ACYL-COA"/>
    <property type="match status" value="1"/>
</dbReference>
<dbReference type="PANTHER" id="PTHR47017:SF1">
    <property type="entry name" value="ACYL-COA"/>
    <property type="match status" value="1"/>
</dbReference>
<dbReference type="InterPro" id="IPR016181">
    <property type="entry name" value="Acyl_CoA_acyltransferase"/>
</dbReference>
<dbReference type="Proteomes" id="UP000092508">
    <property type="component" value="Unassembled WGS sequence"/>
</dbReference>
<organism evidence="1 2">
    <name type="scientific">Faucicola atlantae</name>
    <dbReference type="NCBI Taxonomy" id="34059"/>
    <lineage>
        <taxon>Bacteria</taxon>
        <taxon>Pseudomonadati</taxon>
        <taxon>Pseudomonadota</taxon>
        <taxon>Gammaproteobacteria</taxon>
        <taxon>Moraxellales</taxon>
        <taxon>Moraxellaceae</taxon>
        <taxon>Faucicola</taxon>
    </lineage>
</organism>
<dbReference type="SUPFAM" id="SSF55729">
    <property type="entry name" value="Acyl-CoA N-acyltransferases (Nat)"/>
    <property type="match status" value="1"/>
</dbReference>
<reference evidence="1 2" key="1">
    <citation type="submission" date="2016-06" db="EMBL/GenBank/DDBJ databases">
        <title>Draft genome of Moraxella atlantae CCUG 66109.</title>
        <authorList>
            <person name="Salva-Serra F."/>
            <person name="Engstrom-Jakobsson H."/>
            <person name="Thorell K."/>
            <person name="Gonzales-Siles L."/>
            <person name="Karlsson R."/>
            <person name="Boulund F."/>
            <person name="Engstrand L."/>
            <person name="Kristiansson E."/>
            <person name="Moore E."/>
        </authorList>
    </citation>
    <scope>NUCLEOTIDE SEQUENCE [LARGE SCALE GENOMIC DNA]</scope>
    <source>
        <strain evidence="1 2">CCUG 66109</strain>
    </source>
</reference>
<gene>
    <name evidence="1" type="ORF">A9308_04835</name>
</gene>